<keyword evidence="1" id="KW-1133">Transmembrane helix</keyword>
<organism evidence="2 3">
    <name type="scientific">Phormidium yuhuli AB48</name>
    <dbReference type="NCBI Taxonomy" id="2940671"/>
    <lineage>
        <taxon>Bacteria</taxon>
        <taxon>Bacillati</taxon>
        <taxon>Cyanobacteriota</taxon>
        <taxon>Cyanophyceae</taxon>
        <taxon>Oscillatoriophycideae</taxon>
        <taxon>Oscillatoriales</taxon>
        <taxon>Oscillatoriaceae</taxon>
        <taxon>Phormidium</taxon>
        <taxon>Phormidium yuhuli</taxon>
    </lineage>
</organism>
<dbReference type="EMBL" id="CP098611">
    <property type="protein sequence ID" value="USR89275.1"/>
    <property type="molecule type" value="Genomic_DNA"/>
</dbReference>
<dbReference type="Proteomes" id="UP001056708">
    <property type="component" value="Chromosome"/>
</dbReference>
<reference evidence="2" key="1">
    <citation type="submission" date="2022-06" db="EMBL/GenBank/DDBJ databases">
        <title>Genome sequence of Phormidium yuhuli AB48 isolated from an industrial photobioreactor environment.</title>
        <authorList>
            <person name="Qiu Y."/>
            <person name="Noonan A.J.C."/>
            <person name="Dofher K."/>
            <person name="Koch M."/>
            <person name="Kieft B."/>
            <person name="Lin X."/>
            <person name="Ziels R.M."/>
            <person name="Hallam S.J."/>
        </authorList>
    </citation>
    <scope>NUCLEOTIDE SEQUENCE</scope>
    <source>
        <strain evidence="2">AB48</strain>
    </source>
</reference>
<keyword evidence="1" id="KW-0472">Membrane</keyword>
<name>A0ABY5AK95_9CYAN</name>
<evidence type="ECO:0000313" key="3">
    <source>
        <dbReference type="Proteomes" id="UP001056708"/>
    </source>
</evidence>
<dbReference type="PANTHER" id="PTHR33825">
    <property type="entry name" value="CHITINASE-LIKE PROTEIN"/>
    <property type="match status" value="1"/>
</dbReference>
<evidence type="ECO:0000256" key="1">
    <source>
        <dbReference type="SAM" id="Phobius"/>
    </source>
</evidence>
<dbReference type="PANTHER" id="PTHR33825:SF5">
    <property type="entry name" value="TRANSMEMBRANE PROTEIN"/>
    <property type="match status" value="1"/>
</dbReference>
<gene>
    <name evidence="2" type="ORF">NEA10_10240</name>
</gene>
<keyword evidence="3" id="KW-1185">Reference proteome</keyword>
<feature type="transmembrane region" description="Helical" evidence="1">
    <location>
        <begin position="6"/>
        <end position="30"/>
    </location>
</feature>
<sequence length="124" mass="13324">MSDPIFWLGLSVGLVAASLVTVLIALLPAVSELQRAARSVEKLADTLSRDLPPTLDALRLTGLELGELSEDVSSSVKNASDVVEQVNQSVTGVRQRANWLRGTGRSLGTGVRTAWTVWRNPSTR</sequence>
<proteinExistence type="predicted"/>
<keyword evidence="1" id="KW-0812">Transmembrane</keyword>
<dbReference type="RefSeq" id="WP_252659357.1">
    <property type="nucleotide sequence ID" value="NZ_CP098611.1"/>
</dbReference>
<protein>
    <submittedName>
        <fullName evidence="2">DUF948 domain-containing protein</fullName>
    </submittedName>
</protein>
<evidence type="ECO:0000313" key="2">
    <source>
        <dbReference type="EMBL" id="USR89275.1"/>
    </source>
</evidence>
<accession>A0ABY5AK95</accession>